<dbReference type="RefSeq" id="WP_012935581.1">
    <property type="nucleotide sequence ID" value="NC_013739.1"/>
</dbReference>
<keyword evidence="2" id="KW-0274">FAD</keyword>
<dbReference type="Proteomes" id="UP000008229">
    <property type="component" value="Chromosome"/>
</dbReference>
<keyword evidence="6" id="KW-1185">Reference proteome</keyword>
<dbReference type="Gene3D" id="3.30.465.10">
    <property type="match status" value="1"/>
</dbReference>
<dbReference type="InterPro" id="IPR005107">
    <property type="entry name" value="CO_DH_flav_C"/>
</dbReference>
<dbReference type="OrthoDB" id="7907344at2"/>
<dbReference type="AlphaFoldDB" id="D3F4S3"/>
<evidence type="ECO:0000256" key="2">
    <source>
        <dbReference type="ARBA" id="ARBA00022827"/>
    </source>
</evidence>
<dbReference type="eggNOG" id="COG1319">
    <property type="taxonomic scope" value="Bacteria"/>
</dbReference>
<dbReference type="SUPFAM" id="SSF55447">
    <property type="entry name" value="CO dehydrogenase flavoprotein C-terminal domain-like"/>
    <property type="match status" value="1"/>
</dbReference>
<dbReference type="InterPro" id="IPR016167">
    <property type="entry name" value="FAD-bd_PCMH_sub1"/>
</dbReference>
<dbReference type="PANTHER" id="PTHR42659">
    <property type="entry name" value="XANTHINE DEHYDROGENASE SUBUNIT C-RELATED"/>
    <property type="match status" value="1"/>
</dbReference>
<protein>
    <submittedName>
        <fullName evidence="5">Molybdopterin dehydrogenase FAD-binding protein</fullName>
    </submittedName>
</protein>
<evidence type="ECO:0000313" key="6">
    <source>
        <dbReference type="Proteomes" id="UP000008229"/>
    </source>
</evidence>
<dbReference type="KEGG" id="cwo:Cwoe_4115"/>
<dbReference type="EMBL" id="CP001854">
    <property type="protein sequence ID" value="ADB52530.1"/>
    <property type="molecule type" value="Genomic_DNA"/>
</dbReference>
<keyword evidence="1" id="KW-0285">Flavoprotein</keyword>
<evidence type="ECO:0000256" key="3">
    <source>
        <dbReference type="ARBA" id="ARBA00023002"/>
    </source>
</evidence>
<dbReference type="Pfam" id="PF00941">
    <property type="entry name" value="FAD_binding_5"/>
    <property type="match status" value="1"/>
</dbReference>
<evidence type="ECO:0000313" key="5">
    <source>
        <dbReference type="EMBL" id="ADB52530.1"/>
    </source>
</evidence>
<feature type="domain" description="FAD-binding PCMH-type" evidence="4">
    <location>
        <begin position="5"/>
        <end position="221"/>
    </location>
</feature>
<dbReference type="InterPro" id="IPR016166">
    <property type="entry name" value="FAD-bd_PCMH"/>
</dbReference>
<dbReference type="SMART" id="SM01092">
    <property type="entry name" value="CO_deh_flav_C"/>
    <property type="match status" value="1"/>
</dbReference>
<dbReference type="PROSITE" id="PS51387">
    <property type="entry name" value="FAD_PCMH"/>
    <property type="match status" value="1"/>
</dbReference>
<dbReference type="InterPro" id="IPR016169">
    <property type="entry name" value="FAD-bd_PCMH_sub2"/>
</dbReference>
<dbReference type="Pfam" id="PF03450">
    <property type="entry name" value="CO_deh_flav_C"/>
    <property type="match status" value="1"/>
</dbReference>
<sequence length="290" mass="29395">MIGSTAWDDANVVAATSVQEAVATLERLGERAAPLAGGTWIMRAPSRREQPCATYVDVRAIDELSVLDVAEDGARVGAGVTHQRLAALAPDGSLDVVREAAAASAFPAVRSVATVGGNIAAADFAEADLVPALLAADARVELASGDGRSVEPLADYLPRRTASGTPLIAAVVVPRAAGRRSAYERLTIRAGGEYAVAAVALSLDLDDDGVVVAARLALGAVEATARRFDAEAQALVGERAGAGPARAVGEAVGSACAARDDDAAPAWYRRTVLPVLVERAAARIAAGGAA</sequence>
<dbReference type="InterPro" id="IPR036318">
    <property type="entry name" value="FAD-bd_PCMH-like_sf"/>
</dbReference>
<evidence type="ECO:0000259" key="4">
    <source>
        <dbReference type="PROSITE" id="PS51387"/>
    </source>
</evidence>
<dbReference type="InterPro" id="IPR002346">
    <property type="entry name" value="Mopterin_DH_FAD-bd"/>
</dbReference>
<dbReference type="InterPro" id="IPR051312">
    <property type="entry name" value="Diverse_Substr_Oxidored"/>
</dbReference>
<dbReference type="STRING" id="469383.Cwoe_4115"/>
<reference evidence="5 6" key="1">
    <citation type="journal article" date="2010" name="Stand. Genomic Sci.">
        <title>Complete genome sequence of Conexibacter woesei type strain (ID131577).</title>
        <authorList>
            <person name="Pukall R."/>
            <person name="Lapidus A."/>
            <person name="Glavina Del Rio T."/>
            <person name="Copeland A."/>
            <person name="Tice H."/>
            <person name="Cheng J.-F."/>
            <person name="Lucas S."/>
            <person name="Chen F."/>
            <person name="Nolan M."/>
            <person name="Bruce D."/>
            <person name="Goodwin L."/>
            <person name="Pitluck S."/>
            <person name="Mavromatis K."/>
            <person name="Ivanova N."/>
            <person name="Ovchinnikova G."/>
            <person name="Pati A."/>
            <person name="Chen A."/>
            <person name="Palaniappan K."/>
            <person name="Land M."/>
            <person name="Hauser L."/>
            <person name="Chang Y.-J."/>
            <person name="Jeffries C.D."/>
            <person name="Chain P."/>
            <person name="Meincke L."/>
            <person name="Sims D."/>
            <person name="Brettin T."/>
            <person name="Detter J.C."/>
            <person name="Rohde M."/>
            <person name="Goeker M."/>
            <person name="Bristow J."/>
            <person name="Eisen J.A."/>
            <person name="Markowitz V."/>
            <person name="Kyrpides N.C."/>
            <person name="Klenk H.-P."/>
            <person name="Hugenholtz P."/>
        </authorList>
    </citation>
    <scope>NUCLEOTIDE SEQUENCE [LARGE SCALE GENOMIC DNA]</scope>
    <source>
        <strain evidence="6">DSM 14684 / CIP 108061 / JCM 11494 / NBRC 100937 / ID131577</strain>
    </source>
</reference>
<reference evidence="6" key="2">
    <citation type="submission" date="2010-01" db="EMBL/GenBank/DDBJ databases">
        <title>The complete genome of Conexibacter woesei DSM 14684.</title>
        <authorList>
            <consortium name="US DOE Joint Genome Institute (JGI-PGF)"/>
            <person name="Lucas S."/>
            <person name="Copeland A."/>
            <person name="Lapidus A."/>
            <person name="Glavina del Rio T."/>
            <person name="Dalin E."/>
            <person name="Tice H."/>
            <person name="Bruce D."/>
            <person name="Goodwin L."/>
            <person name="Pitluck S."/>
            <person name="Kyrpides N."/>
            <person name="Mavromatis K."/>
            <person name="Ivanova N."/>
            <person name="Mikhailova N."/>
            <person name="Chertkov O."/>
            <person name="Brettin T."/>
            <person name="Detter J.C."/>
            <person name="Han C."/>
            <person name="Larimer F."/>
            <person name="Land M."/>
            <person name="Hauser L."/>
            <person name="Markowitz V."/>
            <person name="Cheng J.-F."/>
            <person name="Hugenholtz P."/>
            <person name="Woyke T."/>
            <person name="Wu D."/>
            <person name="Pukall R."/>
            <person name="Steenblock K."/>
            <person name="Schneider S."/>
            <person name="Klenk H.-P."/>
            <person name="Eisen J.A."/>
        </authorList>
    </citation>
    <scope>NUCLEOTIDE SEQUENCE [LARGE SCALE GENOMIC DNA]</scope>
    <source>
        <strain evidence="6">DSM 14684 / CIP 108061 / JCM 11494 / NBRC 100937 / ID131577</strain>
    </source>
</reference>
<dbReference type="PANTHER" id="PTHR42659:SF2">
    <property type="entry name" value="XANTHINE DEHYDROGENASE SUBUNIT C-RELATED"/>
    <property type="match status" value="1"/>
</dbReference>
<name>D3F4S3_CONWI</name>
<dbReference type="GO" id="GO:0071949">
    <property type="term" value="F:FAD binding"/>
    <property type="evidence" value="ECO:0007669"/>
    <property type="project" value="InterPro"/>
</dbReference>
<proteinExistence type="predicted"/>
<dbReference type="Gene3D" id="3.30.390.50">
    <property type="entry name" value="CO dehydrogenase flavoprotein, C-terminal domain"/>
    <property type="match status" value="1"/>
</dbReference>
<dbReference type="Gene3D" id="3.30.43.10">
    <property type="entry name" value="Uridine Diphospho-n-acetylenolpyruvylglucosamine Reductase, domain 2"/>
    <property type="match status" value="1"/>
</dbReference>
<keyword evidence="3" id="KW-0560">Oxidoreductase</keyword>
<accession>D3F4S3</accession>
<dbReference type="GO" id="GO:0016491">
    <property type="term" value="F:oxidoreductase activity"/>
    <property type="evidence" value="ECO:0007669"/>
    <property type="project" value="UniProtKB-KW"/>
</dbReference>
<dbReference type="SUPFAM" id="SSF56176">
    <property type="entry name" value="FAD-binding/transporter-associated domain-like"/>
    <property type="match status" value="1"/>
</dbReference>
<dbReference type="HOGENOM" id="CLU_058050_0_0_11"/>
<gene>
    <name evidence="5" type="ordered locus">Cwoe_4115</name>
</gene>
<evidence type="ECO:0000256" key="1">
    <source>
        <dbReference type="ARBA" id="ARBA00022630"/>
    </source>
</evidence>
<organism evidence="5 6">
    <name type="scientific">Conexibacter woesei (strain DSM 14684 / CCUG 47730 / CIP 108061 / JCM 11494 / NBRC 100937 / ID131577)</name>
    <dbReference type="NCBI Taxonomy" id="469383"/>
    <lineage>
        <taxon>Bacteria</taxon>
        <taxon>Bacillati</taxon>
        <taxon>Actinomycetota</taxon>
        <taxon>Thermoleophilia</taxon>
        <taxon>Solirubrobacterales</taxon>
        <taxon>Conexibacteraceae</taxon>
        <taxon>Conexibacter</taxon>
    </lineage>
</organism>
<dbReference type="InterPro" id="IPR036683">
    <property type="entry name" value="CO_DH_flav_C_dom_sf"/>
</dbReference>